<protein>
    <submittedName>
        <fullName evidence="2">Uncharacterized protein</fullName>
    </submittedName>
</protein>
<feature type="non-terminal residue" evidence="2">
    <location>
        <position position="1"/>
    </location>
</feature>
<evidence type="ECO:0000313" key="3">
    <source>
        <dbReference type="Proteomes" id="UP000595437"/>
    </source>
</evidence>
<gene>
    <name evidence="2" type="ORF">FKW44_003606</name>
</gene>
<sequence length="61" mass="6999">CAIEEIENIKSKEIEIVVLGFPTNSERDIPSDEENDDEYQHQDSILVEVTEDIDNYMATPN</sequence>
<feature type="region of interest" description="Disordered" evidence="1">
    <location>
        <begin position="22"/>
        <end position="41"/>
    </location>
</feature>
<dbReference type="Proteomes" id="UP000595437">
    <property type="component" value="Chromosome 2"/>
</dbReference>
<organism evidence="2 3">
    <name type="scientific">Caligus rogercresseyi</name>
    <name type="common">Sea louse</name>
    <dbReference type="NCBI Taxonomy" id="217165"/>
    <lineage>
        <taxon>Eukaryota</taxon>
        <taxon>Metazoa</taxon>
        <taxon>Ecdysozoa</taxon>
        <taxon>Arthropoda</taxon>
        <taxon>Crustacea</taxon>
        <taxon>Multicrustacea</taxon>
        <taxon>Hexanauplia</taxon>
        <taxon>Copepoda</taxon>
        <taxon>Siphonostomatoida</taxon>
        <taxon>Caligidae</taxon>
        <taxon>Caligus</taxon>
    </lineage>
</organism>
<accession>A0A7T8KLZ4</accession>
<keyword evidence="3" id="KW-1185">Reference proteome</keyword>
<proteinExistence type="predicted"/>
<name>A0A7T8KLZ4_CALRO</name>
<evidence type="ECO:0000256" key="1">
    <source>
        <dbReference type="SAM" id="MobiDB-lite"/>
    </source>
</evidence>
<dbReference type="EMBL" id="CP045891">
    <property type="protein sequence ID" value="QQP58331.1"/>
    <property type="molecule type" value="Genomic_DNA"/>
</dbReference>
<evidence type="ECO:0000313" key="2">
    <source>
        <dbReference type="EMBL" id="QQP58331.1"/>
    </source>
</evidence>
<reference evidence="3" key="1">
    <citation type="submission" date="2021-01" db="EMBL/GenBank/DDBJ databases">
        <title>Caligus Genome Assembly.</title>
        <authorList>
            <person name="Gallardo-Escarate C."/>
        </authorList>
    </citation>
    <scope>NUCLEOTIDE SEQUENCE [LARGE SCALE GENOMIC DNA]</scope>
</reference>
<dbReference type="AlphaFoldDB" id="A0A7T8KLZ4"/>